<evidence type="ECO:0000256" key="8">
    <source>
        <dbReference type="ARBA" id="ARBA00063253"/>
    </source>
</evidence>
<evidence type="ECO:0000256" key="10">
    <source>
        <dbReference type="ARBA" id="ARBA00080416"/>
    </source>
</evidence>
<dbReference type="PANTHER" id="PTHR16199:SF4">
    <property type="entry name" value="CONDENSIN-2 COMPLEX SUBUNIT G2"/>
    <property type="match status" value="1"/>
</dbReference>
<gene>
    <name evidence="13" type="ORF">HPG69_004346</name>
</gene>
<dbReference type="GO" id="GO:0051301">
    <property type="term" value="P:cell division"/>
    <property type="evidence" value="ECO:0007669"/>
    <property type="project" value="UniProtKB-KW"/>
</dbReference>
<evidence type="ECO:0000313" key="13">
    <source>
        <dbReference type="EMBL" id="KAF5911425.1"/>
    </source>
</evidence>
<keyword evidence="4" id="KW-0498">Mitosis</keyword>
<dbReference type="InterPro" id="IPR011989">
    <property type="entry name" value="ARM-like"/>
</dbReference>
<dbReference type="InterPro" id="IPR024741">
    <property type="entry name" value="Condensin2_G2"/>
</dbReference>
<accession>A0A7J7E6J8</accession>
<evidence type="ECO:0000256" key="11">
    <source>
        <dbReference type="ARBA" id="ARBA00082333"/>
    </source>
</evidence>
<dbReference type="Proteomes" id="UP000551758">
    <property type="component" value="Unassembled WGS sequence"/>
</dbReference>
<dbReference type="AlphaFoldDB" id="A0A7J7E6J8"/>
<dbReference type="Pfam" id="PF12422">
    <property type="entry name" value="Condensin2nSMC"/>
    <property type="match status" value="1"/>
</dbReference>
<proteinExistence type="predicted"/>
<keyword evidence="14" id="KW-1185">Reference proteome</keyword>
<reference evidence="13 14" key="1">
    <citation type="journal article" date="2020" name="Mol. Biol. Evol.">
        <title>Interspecific Gene Flow and the Evolution of Specialization in Black and White Rhinoceros.</title>
        <authorList>
            <person name="Moodley Y."/>
            <person name="Westbury M.V."/>
            <person name="Russo I.M."/>
            <person name="Gopalakrishnan S."/>
            <person name="Rakotoarivelo A."/>
            <person name="Olsen R.A."/>
            <person name="Prost S."/>
            <person name="Tunstall T."/>
            <person name="Ryder O.A."/>
            <person name="Dalen L."/>
            <person name="Bruford M.W."/>
        </authorList>
    </citation>
    <scope>NUCLEOTIDE SEQUENCE [LARGE SCALE GENOMIC DNA]</scope>
    <source>
        <strain evidence="13">SBR-YM</strain>
        <tissue evidence="13">Skin</tissue>
    </source>
</reference>
<keyword evidence="7" id="KW-0131">Cell cycle</keyword>
<evidence type="ECO:0000256" key="2">
    <source>
        <dbReference type="ARBA" id="ARBA00022553"/>
    </source>
</evidence>
<dbReference type="InterPro" id="IPR016024">
    <property type="entry name" value="ARM-type_fold"/>
</dbReference>
<dbReference type="EMBL" id="JACDTQ010003959">
    <property type="protein sequence ID" value="KAF5911425.1"/>
    <property type="molecule type" value="Genomic_DNA"/>
</dbReference>
<evidence type="ECO:0000256" key="4">
    <source>
        <dbReference type="ARBA" id="ARBA00022776"/>
    </source>
</evidence>
<dbReference type="GO" id="GO:0031981">
    <property type="term" value="C:nuclear lumen"/>
    <property type="evidence" value="ECO:0007669"/>
    <property type="project" value="UniProtKB-ARBA"/>
</dbReference>
<evidence type="ECO:0000313" key="14">
    <source>
        <dbReference type="Proteomes" id="UP000551758"/>
    </source>
</evidence>
<evidence type="ECO:0000256" key="1">
    <source>
        <dbReference type="ARBA" id="ARBA00004123"/>
    </source>
</evidence>
<dbReference type="GO" id="GO:0030261">
    <property type="term" value="P:chromosome condensation"/>
    <property type="evidence" value="ECO:0007669"/>
    <property type="project" value="UniProtKB-KW"/>
</dbReference>
<dbReference type="FunFam" id="1.25.10.10:FF:000238">
    <property type="entry name" value="Non-SMC condensin II complex subunit G2"/>
    <property type="match status" value="1"/>
</dbReference>
<organism evidence="13 14">
    <name type="scientific">Diceros bicornis minor</name>
    <name type="common">South-central black rhinoceros</name>
    <dbReference type="NCBI Taxonomy" id="77932"/>
    <lineage>
        <taxon>Eukaryota</taxon>
        <taxon>Metazoa</taxon>
        <taxon>Chordata</taxon>
        <taxon>Craniata</taxon>
        <taxon>Vertebrata</taxon>
        <taxon>Euteleostomi</taxon>
        <taxon>Mammalia</taxon>
        <taxon>Eutheria</taxon>
        <taxon>Laurasiatheria</taxon>
        <taxon>Perissodactyla</taxon>
        <taxon>Rhinocerotidae</taxon>
        <taxon>Diceros</taxon>
    </lineage>
</organism>
<comment type="subcellular location">
    <subcellularLocation>
        <location evidence="1">Nucleus</location>
    </subcellularLocation>
</comment>
<keyword evidence="3" id="KW-0132">Cell division</keyword>
<keyword evidence="6" id="KW-0539">Nucleus</keyword>
<evidence type="ECO:0000256" key="5">
    <source>
        <dbReference type="ARBA" id="ARBA00023067"/>
    </source>
</evidence>
<name>A0A7J7E6J8_DICBM</name>
<dbReference type="SUPFAM" id="SSF48371">
    <property type="entry name" value="ARM repeat"/>
    <property type="match status" value="1"/>
</dbReference>
<dbReference type="PANTHER" id="PTHR16199">
    <property type="entry name" value="CONDENSIN-2 COMPLEX SUBUNIT G2"/>
    <property type="match status" value="1"/>
</dbReference>
<sequence length="1233" mass="141556">MEKRETFVQVVSKELIEEFLQFIQLDKEELWQRLKNLLTDVLLESPVDGWHAGEAQGEDNMETEHGAKMKKNIEIIHAITSVILASVSVINESENYEALLECAVILNGILYALPESERKLQSSIQDLCVMWWEKGLPAKEDMGKTAFIMLLRKSLETKTGANICRLWHIHQALYCFDYDLEESREIKDMLLECFINVNYIKKEEGRRFLSSLFNWNINFIKMIHGTIKNQLQGLQKSLMVHIAEIYFRAWKKASGKILETIENGCIQDLMYHGIHLPRRSPVHSKVREVLSYFHHQKKVRQGVEEMLYRLYKPILWRGLKARNSEVRSNAALLFVEAFPIRDPSFNAIEMDSEIQKQFEELYSLLEDPYPMVRSTGILGVCKITSKYWEMMPPTILIDLLKKVTGELAFDTSSADVRCSVFKCLPIILDNKLSHPLLEQLLPALKYSLHDNSEKVRVAFVDMLLKIKAVRAAKFWKICPMEHILVRLESDSQPVSRRLVSLIFNSFLPVNQPEEVWCERCVTLVQMNHAAARKFYQHAHEHTACTNIAKLIHVIRHCLNACIRRAIREQQEDHAEREKEKENVSDDRCKIPLFMLMSFMPASAVPAFSCGVISTLRNQEEGAADKSYCTLLDCLCSWGQVGHVLELTCDWLPDEQSQSKSNSASKRKVQIHDTCPIKPELALVYIEYLLTHPKNRECLLSAPQKKLNNLLKALETSKVDLESILQLPGGKPHTFNEATALRAFSLYCRLSIHLQHKFCSEGKVYLSTLEDTGFWLESKVLSFIQDQEEEYLKLHRVVYQQIIQTYLTVCKDVVMVGLGDCKFQIQLLQWSLGIMQTVKGFFYVSLLLGILKEVTGSTLTQKTDSDKEVATLFDMVQKVFQKMLECMAWSFRKQPEEGLRLLYSVQTPLHEFITTVQSWHVDTPVHRGVLSTLIAVSVVEISHRLRKVSDVEELTPLECLSDLPPFSRCLIGIIIKSSNVVRSFLDELKACVTSDDIEGIVCLTAVVHIILVINKVKHKSSKVKDVAATVHRKLKTFMEITLEEDSMESQVVRKLGLGGQKCFCGQNSWSVCDLLPTSVFTNKTVCGEEGNDLLIWRKLRSICIFQKTHGSGQFFAGRIIFTVLKIVSSEYLNSVSYIERKKRLRSSKFTLWKRKGIAYCKLNIFSQKQQHAFANALVHLTVKFWGVGDLMYSVSVSQLLGHGVFDCKPCLDLFCENVHLDFSMKRHRELWENF</sequence>
<keyword evidence="2" id="KW-0597">Phosphoprotein</keyword>
<evidence type="ECO:0000256" key="7">
    <source>
        <dbReference type="ARBA" id="ARBA00023306"/>
    </source>
</evidence>
<protein>
    <recommendedName>
        <fullName evidence="9">Condensin-2 complex subunit G2</fullName>
    </recommendedName>
    <alternativeName>
        <fullName evidence="10">Chromosome-associated protein G2</fullName>
    </alternativeName>
    <alternativeName>
        <fullName evidence="12">Leucine zipper protein 5</fullName>
    </alternativeName>
    <alternativeName>
        <fullName evidence="11">Non-SMC condensin II complex subunit G2</fullName>
    </alternativeName>
</protein>
<comment type="subunit">
    <text evidence="8">Component of the condensin-2 complex, which contains the SMC2 and SMC4 heterodimer, and 3 non SMC subunits that probably regulate the complex: NCAPH2, NCAPD3 and NCAPG2.</text>
</comment>
<dbReference type="GO" id="GO:0000796">
    <property type="term" value="C:condensin complex"/>
    <property type="evidence" value="ECO:0007669"/>
    <property type="project" value="TreeGrafter"/>
</dbReference>
<dbReference type="Gene3D" id="1.25.10.10">
    <property type="entry name" value="Leucine-rich Repeat Variant"/>
    <property type="match status" value="1"/>
</dbReference>
<comment type="caution">
    <text evidence="13">The sequence shown here is derived from an EMBL/GenBank/DDBJ whole genome shotgun (WGS) entry which is preliminary data.</text>
</comment>
<dbReference type="GO" id="GO:0000070">
    <property type="term" value="P:mitotic sister chromatid segregation"/>
    <property type="evidence" value="ECO:0007669"/>
    <property type="project" value="TreeGrafter"/>
</dbReference>
<evidence type="ECO:0000256" key="3">
    <source>
        <dbReference type="ARBA" id="ARBA00022618"/>
    </source>
</evidence>
<evidence type="ECO:0000256" key="12">
    <source>
        <dbReference type="ARBA" id="ARBA00083834"/>
    </source>
</evidence>
<keyword evidence="5" id="KW-0226">DNA condensation</keyword>
<evidence type="ECO:0000256" key="6">
    <source>
        <dbReference type="ARBA" id="ARBA00023242"/>
    </source>
</evidence>
<evidence type="ECO:0000256" key="9">
    <source>
        <dbReference type="ARBA" id="ARBA00072610"/>
    </source>
</evidence>